<keyword evidence="1" id="KW-0732">Signal</keyword>
<dbReference type="GO" id="GO:0042834">
    <property type="term" value="F:peptidoglycan binding"/>
    <property type="evidence" value="ECO:0007669"/>
    <property type="project" value="InterPro"/>
</dbReference>
<dbReference type="InterPro" id="IPR036680">
    <property type="entry name" value="SPOR-like_sf"/>
</dbReference>
<dbReference type="SUPFAM" id="SSF110997">
    <property type="entry name" value="Sporulation related repeat"/>
    <property type="match status" value="1"/>
</dbReference>
<dbReference type="Pfam" id="PF05036">
    <property type="entry name" value="SPOR"/>
    <property type="match status" value="1"/>
</dbReference>
<evidence type="ECO:0000313" key="3">
    <source>
        <dbReference type="EMBL" id="PWJ40119.1"/>
    </source>
</evidence>
<dbReference type="AlphaFoldDB" id="A0A315ZV89"/>
<dbReference type="PROSITE" id="PS51724">
    <property type="entry name" value="SPOR"/>
    <property type="match status" value="1"/>
</dbReference>
<evidence type="ECO:0000259" key="2">
    <source>
        <dbReference type="PROSITE" id="PS51724"/>
    </source>
</evidence>
<reference evidence="3 4" key="1">
    <citation type="submission" date="2018-03" db="EMBL/GenBank/DDBJ databases">
        <title>Genomic Encyclopedia of Archaeal and Bacterial Type Strains, Phase II (KMG-II): from individual species to whole genera.</title>
        <authorList>
            <person name="Goeker M."/>
        </authorList>
    </citation>
    <scope>NUCLEOTIDE SEQUENCE [LARGE SCALE GENOMIC DNA]</scope>
    <source>
        <strain evidence="3 4">DSM 28229</strain>
    </source>
</reference>
<evidence type="ECO:0000256" key="1">
    <source>
        <dbReference type="SAM" id="SignalP"/>
    </source>
</evidence>
<accession>A0A315ZV89</accession>
<dbReference type="EMBL" id="QGDO01000005">
    <property type="protein sequence ID" value="PWJ40119.1"/>
    <property type="molecule type" value="Genomic_DNA"/>
</dbReference>
<organism evidence="3 4">
    <name type="scientific">Sediminitomix flava</name>
    <dbReference type="NCBI Taxonomy" id="379075"/>
    <lineage>
        <taxon>Bacteria</taxon>
        <taxon>Pseudomonadati</taxon>
        <taxon>Bacteroidota</taxon>
        <taxon>Cytophagia</taxon>
        <taxon>Cytophagales</taxon>
        <taxon>Flammeovirgaceae</taxon>
        <taxon>Sediminitomix</taxon>
    </lineage>
</organism>
<proteinExistence type="predicted"/>
<dbReference type="PROSITE" id="PS51257">
    <property type="entry name" value="PROKAR_LIPOPROTEIN"/>
    <property type="match status" value="1"/>
</dbReference>
<protein>
    <submittedName>
        <fullName evidence="3">Sporulation related protein</fullName>
    </submittedName>
</protein>
<dbReference type="InterPro" id="IPR007730">
    <property type="entry name" value="SPOR-like_dom"/>
</dbReference>
<gene>
    <name evidence="3" type="ORF">BC781_105183</name>
</gene>
<feature type="chain" id="PRO_5016318859" evidence="1">
    <location>
        <begin position="20"/>
        <end position="454"/>
    </location>
</feature>
<feature type="domain" description="SPOR" evidence="2">
    <location>
        <begin position="24"/>
        <end position="104"/>
    </location>
</feature>
<keyword evidence="4" id="KW-1185">Reference proteome</keyword>
<dbReference type="Proteomes" id="UP000245535">
    <property type="component" value="Unassembled WGS sequence"/>
</dbReference>
<comment type="caution">
    <text evidence="3">The sequence shown here is derived from an EMBL/GenBank/DDBJ whole genome shotgun (WGS) entry which is preliminary data.</text>
</comment>
<sequence>MLKNIIFFFSAIFFISACSSVEMFNEEKPYTLLLGRYRYVEEIKSLQRSLEQEDINTFVYTEHNETSGQWFLLFTGAFSSKDKLINLKQDLEEKYGFKGIKLEDYSGVSKFQKVDLNKAQKKYLSKVKNKNSETSFNHIPLINGYRIQNVSYINFRDDFDVLKTTSVKVIRPRYWFGIPFKSISTYLNSFTEVTYEHCLTHEMFKITILGKKHDDSRLTKFLRESVWEGRERNVTQVFLEKDESVWDFQSLNSYQKLELSRMWERENYTFFVSEIHSPSQLTKKWNQVSSSSSTYTNSPLFNNLNLMSSFSSQDIFMTDISFVKKYRKKESEVLNGVYQIKYGFFDKEKGAWEAKYYFLNDIESAKKSYNLLYSDSEVNSVYENLETSFGKAQLRYIKVLTPHTNIYQLKANELQFVINNIVGEVSNKKKALLSKEELLMIYHLYFNPLKEKVL</sequence>
<name>A0A315ZV89_SEDFL</name>
<evidence type="ECO:0000313" key="4">
    <source>
        <dbReference type="Proteomes" id="UP000245535"/>
    </source>
</evidence>
<feature type="signal peptide" evidence="1">
    <location>
        <begin position="1"/>
        <end position="19"/>
    </location>
</feature>